<feature type="domain" description="Helix-turn-helix" evidence="1">
    <location>
        <begin position="36"/>
        <end position="80"/>
    </location>
</feature>
<keyword evidence="3" id="KW-1185">Reference proteome</keyword>
<organism evidence="2 3">
    <name type="scientific">Dyadobacter jejuensis</name>
    <dbReference type="NCBI Taxonomy" id="1082580"/>
    <lineage>
        <taxon>Bacteria</taxon>
        <taxon>Pseudomonadati</taxon>
        <taxon>Bacteroidota</taxon>
        <taxon>Cytophagia</taxon>
        <taxon>Cytophagales</taxon>
        <taxon>Spirosomataceae</taxon>
        <taxon>Dyadobacter</taxon>
    </lineage>
</organism>
<dbReference type="InterPro" id="IPR009061">
    <property type="entry name" value="DNA-bd_dom_put_sf"/>
</dbReference>
<dbReference type="SUPFAM" id="SSF46955">
    <property type="entry name" value="Putative DNA-binding domain"/>
    <property type="match status" value="1"/>
</dbReference>
<dbReference type="RefSeq" id="WP_109677490.1">
    <property type="nucleotide sequence ID" value="NZ_QGDT01000015.1"/>
</dbReference>
<evidence type="ECO:0000259" key="1">
    <source>
        <dbReference type="Pfam" id="PF12728"/>
    </source>
</evidence>
<accession>A0A316ABS6</accession>
<sequence>MNTTIALSLPPEQVELLEIVRTQNERILAYQNQSTYLTEPEACERLKVSLTTIRQWRKDGWLRYFAEGANIRYRADYLDADFEARSLVNATMAPIIKKQLRSNY</sequence>
<name>A0A316ABS6_9BACT</name>
<dbReference type="AlphaFoldDB" id="A0A316ABS6"/>
<comment type="caution">
    <text evidence="2">The sequence shown here is derived from an EMBL/GenBank/DDBJ whole genome shotgun (WGS) entry which is preliminary data.</text>
</comment>
<dbReference type="Proteomes" id="UP000245880">
    <property type="component" value="Unassembled WGS sequence"/>
</dbReference>
<dbReference type="OrthoDB" id="965502at2"/>
<dbReference type="Pfam" id="PF12728">
    <property type="entry name" value="HTH_17"/>
    <property type="match status" value="1"/>
</dbReference>
<gene>
    <name evidence="2" type="ORF">CLV98_11592</name>
</gene>
<evidence type="ECO:0000313" key="3">
    <source>
        <dbReference type="Proteomes" id="UP000245880"/>
    </source>
</evidence>
<dbReference type="EMBL" id="QGDT01000015">
    <property type="protein sequence ID" value="PWJ55071.1"/>
    <property type="molecule type" value="Genomic_DNA"/>
</dbReference>
<dbReference type="InterPro" id="IPR041657">
    <property type="entry name" value="HTH_17"/>
</dbReference>
<proteinExistence type="predicted"/>
<protein>
    <submittedName>
        <fullName evidence="2">Excisionase family DNA binding protein</fullName>
    </submittedName>
</protein>
<evidence type="ECO:0000313" key="2">
    <source>
        <dbReference type="EMBL" id="PWJ55071.1"/>
    </source>
</evidence>
<reference evidence="2 3" key="1">
    <citation type="submission" date="2018-03" db="EMBL/GenBank/DDBJ databases">
        <title>Genomic Encyclopedia of Archaeal and Bacterial Type Strains, Phase II (KMG-II): from individual species to whole genera.</title>
        <authorList>
            <person name="Goeker M."/>
        </authorList>
    </citation>
    <scope>NUCLEOTIDE SEQUENCE [LARGE SCALE GENOMIC DNA]</scope>
    <source>
        <strain evidence="2 3">DSM 100346</strain>
    </source>
</reference>